<dbReference type="EMBL" id="CP014501">
    <property type="protein sequence ID" value="ANB11883.1"/>
    <property type="molecule type" value="Genomic_DNA"/>
</dbReference>
<evidence type="ECO:0000256" key="2">
    <source>
        <dbReference type="SAM" id="Phobius"/>
    </source>
</evidence>
<feature type="transmembrane region" description="Helical" evidence="2">
    <location>
        <begin position="175"/>
        <end position="193"/>
    </location>
</feature>
<evidence type="ECO:0000313" key="3">
    <source>
        <dbReference type="EMBL" id="ANB11883.1"/>
    </source>
</evidence>
<gene>
    <name evidence="3" type="ORF">AWJ20_108</name>
</gene>
<dbReference type="RefSeq" id="XP_018734360.1">
    <property type="nucleotide sequence ID" value="XM_018877931.1"/>
</dbReference>
<dbReference type="KEGG" id="slb:AWJ20_108"/>
<keyword evidence="2" id="KW-1133">Transmembrane helix</keyword>
<proteinExistence type="predicted"/>
<evidence type="ECO:0000313" key="4">
    <source>
        <dbReference type="Proteomes" id="UP000189580"/>
    </source>
</evidence>
<accession>A0A167CMA9</accession>
<protein>
    <submittedName>
        <fullName evidence="3">Uncharacterized protein</fullName>
    </submittedName>
</protein>
<dbReference type="GeneID" id="30032842"/>
<keyword evidence="2" id="KW-0472">Membrane</keyword>
<keyword evidence="2" id="KW-0812">Transmembrane</keyword>
<feature type="region of interest" description="Disordered" evidence="1">
    <location>
        <begin position="352"/>
        <end position="371"/>
    </location>
</feature>
<keyword evidence="4" id="KW-1185">Reference proteome</keyword>
<name>A0A167CMA9_9ASCO</name>
<organism evidence="3 4">
    <name type="scientific">Sugiyamaella lignohabitans</name>
    <dbReference type="NCBI Taxonomy" id="796027"/>
    <lineage>
        <taxon>Eukaryota</taxon>
        <taxon>Fungi</taxon>
        <taxon>Dikarya</taxon>
        <taxon>Ascomycota</taxon>
        <taxon>Saccharomycotina</taxon>
        <taxon>Dipodascomycetes</taxon>
        <taxon>Dipodascales</taxon>
        <taxon>Trichomonascaceae</taxon>
        <taxon>Sugiyamaella</taxon>
    </lineage>
</organism>
<evidence type="ECO:0000256" key="1">
    <source>
        <dbReference type="SAM" id="MobiDB-lite"/>
    </source>
</evidence>
<reference evidence="3 4" key="1">
    <citation type="submission" date="2016-02" db="EMBL/GenBank/DDBJ databases">
        <title>Complete genome sequence and transcriptome regulation of the pentose utilising yeast Sugiyamaella lignohabitans.</title>
        <authorList>
            <person name="Bellasio M."/>
            <person name="Peymann A."/>
            <person name="Valli M."/>
            <person name="Sipitzky M."/>
            <person name="Graf A."/>
            <person name="Sauer M."/>
            <person name="Marx H."/>
            <person name="Mattanovich D."/>
        </authorList>
    </citation>
    <scope>NUCLEOTIDE SEQUENCE [LARGE SCALE GENOMIC DNA]</scope>
    <source>
        <strain evidence="3 4">CBS 10342</strain>
    </source>
</reference>
<dbReference type="OrthoDB" id="4083656at2759"/>
<feature type="transmembrane region" description="Helical" evidence="2">
    <location>
        <begin position="122"/>
        <end position="139"/>
    </location>
</feature>
<dbReference type="AlphaFoldDB" id="A0A167CMA9"/>
<dbReference type="Proteomes" id="UP000189580">
    <property type="component" value="Chromosome a"/>
</dbReference>
<sequence length="371" mass="42636">MFSSFRTGFSLPLRGTIRVPQPRSFCSLKQDLASRQKNLLPKTFKRNNTQLPKNVNDKNNLTSNDWKSRVPQFPFGKEVAPTLIPKANTPRVTKDFTFRQLVMSLKNAREPELLYTAESHRLYFLTSVALTFVVSYNLFDLVDRSVKSLIEEYKENPEDLSQRDNQIKAVKRGSLIALMASIYATAAFVFATFPTRLVRRIEYLPGNKEYLRLVTHPWFPGKPSPVLTIPLENLSIGKRSKVWTGSGFYGTAHRSSFFFFIFEKDKWFPWIVDRSGWFWGDGRVYDVILGKESIELAEKGLSYDDILRIQQNEASKRKTELRRELGPAWRAKAMGQLMKEDAVKLQGAAKRALNSSVSNHKQLPGEDQEKK</sequence>